<evidence type="ECO:0000256" key="2">
    <source>
        <dbReference type="ARBA" id="ARBA00022723"/>
    </source>
</evidence>
<keyword evidence="8" id="KW-1185">Reference proteome</keyword>
<evidence type="ECO:0000313" key="8">
    <source>
        <dbReference type="Proteomes" id="UP000180254"/>
    </source>
</evidence>
<dbReference type="PANTHER" id="PTHR21266:SF59">
    <property type="entry name" value="BLR4922 PROTEIN"/>
    <property type="match status" value="1"/>
</dbReference>
<dbReference type="GO" id="GO:0051537">
    <property type="term" value="F:2 iron, 2 sulfur cluster binding"/>
    <property type="evidence" value="ECO:0007669"/>
    <property type="project" value="UniProtKB-KW"/>
</dbReference>
<dbReference type="STRING" id="39480.EUAN_14880"/>
<evidence type="ECO:0000256" key="1">
    <source>
        <dbReference type="ARBA" id="ARBA00022714"/>
    </source>
</evidence>
<keyword evidence="3 7" id="KW-0560">Oxidoreductase</keyword>
<dbReference type="Proteomes" id="UP000180254">
    <property type="component" value="Unassembled WGS sequence"/>
</dbReference>
<accession>A0A1S1V6M8</accession>
<keyword evidence="5" id="KW-0411">Iron-sulfur</keyword>
<reference evidence="7 8" key="1">
    <citation type="submission" date="2016-09" db="EMBL/GenBank/DDBJ databases">
        <title>Genome sequence of Eubacterium angustum.</title>
        <authorList>
            <person name="Poehlein A."/>
            <person name="Daniel R."/>
        </authorList>
    </citation>
    <scope>NUCLEOTIDE SEQUENCE [LARGE SCALE GENOMIC DNA]</scope>
    <source>
        <strain evidence="7 8">DSM 1989</strain>
    </source>
</reference>
<dbReference type="GO" id="GO:0016705">
    <property type="term" value="F:oxidoreductase activity, acting on paired donors, with incorporation or reduction of molecular oxygen"/>
    <property type="evidence" value="ECO:0007669"/>
    <property type="project" value="UniProtKB-ARBA"/>
</dbReference>
<dbReference type="SUPFAM" id="SSF55961">
    <property type="entry name" value="Bet v1-like"/>
    <property type="match status" value="1"/>
</dbReference>
<gene>
    <name evidence="7" type="primary">ndmA</name>
    <name evidence="7" type="ORF">EUAN_14880</name>
</gene>
<dbReference type="AlphaFoldDB" id="A0A1S1V6M8"/>
<keyword evidence="4" id="KW-0408">Iron</keyword>
<dbReference type="Gene3D" id="2.102.10.10">
    <property type="entry name" value="Rieske [2Fe-2S] iron-sulphur domain"/>
    <property type="match status" value="1"/>
</dbReference>
<dbReference type="RefSeq" id="WP_071063238.1">
    <property type="nucleotide sequence ID" value="NZ_MKIE01000005.1"/>
</dbReference>
<dbReference type="PANTHER" id="PTHR21266">
    <property type="entry name" value="IRON-SULFUR DOMAIN CONTAINING PROTEIN"/>
    <property type="match status" value="1"/>
</dbReference>
<dbReference type="EMBL" id="MKIE01000005">
    <property type="protein sequence ID" value="OHW62040.1"/>
    <property type="molecule type" value="Genomic_DNA"/>
</dbReference>
<dbReference type="PROSITE" id="PS51296">
    <property type="entry name" value="RIESKE"/>
    <property type="match status" value="1"/>
</dbReference>
<dbReference type="EC" id="1.14.13.178" evidence="7"/>
<feature type="domain" description="Rieske" evidence="6">
    <location>
        <begin position="6"/>
        <end position="111"/>
    </location>
</feature>
<dbReference type="Pfam" id="PF19112">
    <property type="entry name" value="VanA_C"/>
    <property type="match status" value="1"/>
</dbReference>
<comment type="caution">
    <text evidence="7">The sequence shown here is derived from an EMBL/GenBank/DDBJ whole genome shotgun (WGS) entry which is preliminary data.</text>
</comment>
<dbReference type="GO" id="GO:0004497">
    <property type="term" value="F:monooxygenase activity"/>
    <property type="evidence" value="ECO:0007669"/>
    <property type="project" value="UniProtKB-ARBA"/>
</dbReference>
<dbReference type="GO" id="GO:0032259">
    <property type="term" value="P:methylation"/>
    <property type="evidence" value="ECO:0007669"/>
    <property type="project" value="UniProtKB-KW"/>
</dbReference>
<dbReference type="InterPro" id="IPR036922">
    <property type="entry name" value="Rieske_2Fe-2S_sf"/>
</dbReference>
<evidence type="ECO:0000313" key="7">
    <source>
        <dbReference type="EMBL" id="OHW62040.1"/>
    </source>
</evidence>
<dbReference type="InterPro" id="IPR044043">
    <property type="entry name" value="VanA_C_cat"/>
</dbReference>
<dbReference type="Gene3D" id="3.90.380.10">
    <property type="entry name" value="Naphthalene 1,2-dioxygenase Alpha Subunit, Chain A, domain 1"/>
    <property type="match status" value="1"/>
</dbReference>
<dbReference type="GO" id="GO:0008168">
    <property type="term" value="F:methyltransferase activity"/>
    <property type="evidence" value="ECO:0007669"/>
    <property type="project" value="UniProtKB-KW"/>
</dbReference>
<dbReference type="InterPro" id="IPR050584">
    <property type="entry name" value="Cholesterol_7-desaturase"/>
</dbReference>
<keyword evidence="2" id="KW-0479">Metal-binding</keyword>
<protein>
    <submittedName>
        <fullName evidence="7">Methylxanthine N1-demethylase NdmA</fullName>
        <ecNumber evidence="7">1.14.13.178</ecNumber>
    </submittedName>
</protein>
<name>A0A1S1V6M8_9FIRM</name>
<evidence type="ECO:0000259" key="6">
    <source>
        <dbReference type="PROSITE" id="PS51296"/>
    </source>
</evidence>
<keyword evidence="7" id="KW-0489">Methyltransferase</keyword>
<proteinExistence type="predicted"/>
<dbReference type="SUPFAM" id="SSF50022">
    <property type="entry name" value="ISP domain"/>
    <property type="match status" value="1"/>
</dbReference>
<sequence length="328" mass="37911">MIKSQWYAVLDSKEVKKGRLTGATRMSQKLVFWRDSGGQIHCIFDKCCHRGASLSAGKLVDGAVECPFHGFQYETTGKVVLIPANGMNAEVPDNFKVNSYLAKEAYGLVWIWYGEDRENVPEIPFFQELKSGFFYGGFSETWPVHYSRAIENQLDVVHLPFVHKTTIGRGNRTLVNGPVVKWQDNLMTFYVKNQTDRGQSPEKPGEILDYEKLFSLQFQMPNLWQNVISPNFRIVAIFAPIDEENTHIYIRSYRKGKLPLLFNWISDFVGNVGNKVILHQDRRVVITQIPKKTELSMKENLIQGDLPIIEYRKRREKLKSKSERQRDC</sequence>
<dbReference type="Pfam" id="PF00355">
    <property type="entry name" value="Rieske"/>
    <property type="match status" value="1"/>
</dbReference>
<dbReference type="OrthoDB" id="9800776at2"/>
<evidence type="ECO:0000256" key="3">
    <source>
        <dbReference type="ARBA" id="ARBA00023002"/>
    </source>
</evidence>
<organism evidence="7 8">
    <name type="scientific">Andreesenia angusta</name>
    <dbReference type="NCBI Taxonomy" id="39480"/>
    <lineage>
        <taxon>Bacteria</taxon>
        <taxon>Bacillati</taxon>
        <taxon>Bacillota</taxon>
        <taxon>Tissierellia</taxon>
        <taxon>Tissierellales</taxon>
        <taxon>Gottschalkiaceae</taxon>
        <taxon>Andreesenia</taxon>
    </lineage>
</organism>
<evidence type="ECO:0000256" key="4">
    <source>
        <dbReference type="ARBA" id="ARBA00023004"/>
    </source>
</evidence>
<dbReference type="InterPro" id="IPR017941">
    <property type="entry name" value="Rieske_2Fe-2S"/>
</dbReference>
<keyword evidence="7" id="KW-0808">Transferase</keyword>
<dbReference type="GO" id="GO:0046872">
    <property type="term" value="F:metal ion binding"/>
    <property type="evidence" value="ECO:0007669"/>
    <property type="project" value="UniProtKB-KW"/>
</dbReference>
<keyword evidence="1" id="KW-0001">2Fe-2S</keyword>
<evidence type="ECO:0000256" key="5">
    <source>
        <dbReference type="ARBA" id="ARBA00023014"/>
    </source>
</evidence>